<dbReference type="OrthoDB" id="5120271at2759"/>
<organism evidence="1 2">
    <name type="scientific">Lentithecium fluviatile CBS 122367</name>
    <dbReference type="NCBI Taxonomy" id="1168545"/>
    <lineage>
        <taxon>Eukaryota</taxon>
        <taxon>Fungi</taxon>
        <taxon>Dikarya</taxon>
        <taxon>Ascomycota</taxon>
        <taxon>Pezizomycotina</taxon>
        <taxon>Dothideomycetes</taxon>
        <taxon>Pleosporomycetidae</taxon>
        <taxon>Pleosporales</taxon>
        <taxon>Massarineae</taxon>
        <taxon>Lentitheciaceae</taxon>
        <taxon>Lentithecium</taxon>
    </lineage>
</organism>
<dbReference type="EMBL" id="MU005577">
    <property type="protein sequence ID" value="KAF2685962.1"/>
    <property type="molecule type" value="Genomic_DNA"/>
</dbReference>
<dbReference type="SUPFAM" id="SSF48619">
    <property type="entry name" value="Phospholipase A2, PLA2"/>
    <property type="match status" value="1"/>
</dbReference>
<dbReference type="AlphaFoldDB" id="A0A6G1J623"/>
<dbReference type="InterPro" id="IPR015141">
    <property type="entry name" value="PLipase_A2_prok/fun"/>
</dbReference>
<dbReference type="InterPro" id="IPR036444">
    <property type="entry name" value="PLipase_A2_dom_sf"/>
</dbReference>
<accession>A0A6G1J623</accession>
<dbReference type="Pfam" id="PF09056">
    <property type="entry name" value="Phospholip_A2_3"/>
    <property type="match status" value="1"/>
</dbReference>
<name>A0A6G1J623_9PLEO</name>
<protein>
    <submittedName>
        <fullName evidence="1">Phospholipase A2</fullName>
    </submittedName>
</protein>
<evidence type="ECO:0000313" key="1">
    <source>
        <dbReference type="EMBL" id="KAF2685962.1"/>
    </source>
</evidence>
<dbReference type="GO" id="GO:0006644">
    <property type="term" value="P:phospholipid metabolic process"/>
    <property type="evidence" value="ECO:0007669"/>
    <property type="project" value="InterPro"/>
</dbReference>
<dbReference type="Proteomes" id="UP000799291">
    <property type="component" value="Unassembled WGS sequence"/>
</dbReference>
<keyword evidence="2" id="KW-1185">Reference proteome</keyword>
<dbReference type="GO" id="GO:0004623">
    <property type="term" value="F:phospholipase A2 activity"/>
    <property type="evidence" value="ECO:0007669"/>
    <property type="project" value="InterPro"/>
</dbReference>
<sequence>MSTDPLFAVLPACYRHDFGYRNYKKQSRFDEINRERIDNNFREDLYRQCESEWSEHICKIAATIYYEAVRAFGNTQAAQDVKEIREALKALKVLQAADIEARVVKTLATRA</sequence>
<reference evidence="1" key="1">
    <citation type="journal article" date="2020" name="Stud. Mycol.">
        <title>101 Dothideomycetes genomes: a test case for predicting lifestyles and emergence of pathogens.</title>
        <authorList>
            <person name="Haridas S."/>
            <person name="Albert R."/>
            <person name="Binder M."/>
            <person name="Bloem J."/>
            <person name="Labutti K."/>
            <person name="Salamov A."/>
            <person name="Andreopoulos B."/>
            <person name="Baker S."/>
            <person name="Barry K."/>
            <person name="Bills G."/>
            <person name="Bluhm B."/>
            <person name="Cannon C."/>
            <person name="Castanera R."/>
            <person name="Culley D."/>
            <person name="Daum C."/>
            <person name="Ezra D."/>
            <person name="Gonzalez J."/>
            <person name="Henrissat B."/>
            <person name="Kuo A."/>
            <person name="Liang C."/>
            <person name="Lipzen A."/>
            <person name="Lutzoni F."/>
            <person name="Magnuson J."/>
            <person name="Mondo S."/>
            <person name="Nolan M."/>
            <person name="Ohm R."/>
            <person name="Pangilinan J."/>
            <person name="Park H.-J."/>
            <person name="Ramirez L."/>
            <person name="Alfaro M."/>
            <person name="Sun H."/>
            <person name="Tritt A."/>
            <person name="Yoshinaga Y."/>
            <person name="Zwiers L.-H."/>
            <person name="Turgeon B."/>
            <person name="Goodwin S."/>
            <person name="Spatafora J."/>
            <person name="Crous P."/>
            <person name="Grigoriev I."/>
        </authorList>
    </citation>
    <scope>NUCLEOTIDE SEQUENCE</scope>
    <source>
        <strain evidence="1">CBS 122367</strain>
    </source>
</reference>
<dbReference type="GO" id="GO:0050482">
    <property type="term" value="P:arachidonate secretion"/>
    <property type="evidence" value="ECO:0007669"/>
    <property type="project" value="InterPro"/>
</dbReference>
<dbReference type="Gene3D" id="1.20.90.10">
    <property type="entry name" value="Phospholipase A2 domain"/>
    <property type="match status" value="1"/>
</dbReference>
<gene>
    <name evidence="1" type="ORF">K458DRAFT_416323</name>
</gene>
<evidence type="ECO:0000313" key="2">
    <source>
        <dbReference type="Proteomes" id="UP000799291"/>
    </source>
</evidence>
<proteinExistence type="predicted"/>